<evidence type="ECO:0000256" key="5">
    <source>
        <dbReference type="SAM" id="Coils"/>
    </source>
</evidence>
<dbReference type="Proteomes" id="UP001152795">
    <property type="component" value="Unassembled WGS sequence"/>
</dbReference>
<dbReference type="PANTHER" id="PTHR46117:SF3">
    <property type="entry name" value="FI24210P1"/>
    <property type="match status" value="1"/>
</dbReference>
<keyword evidence="4" id="KW-0539">Nucleus</keyword>
<comment type="subcellular location">
    <subcellularLocation>
        <location evidence="1">Nucleus</location>
    </subcellularLocation>
</comment>
<comment type="caution">
    <text evidence="7">The sequence shown here is derived from an EMBL/GenBank/DDBJ whole genome shotgun (WGS) entry which is preliminary data.</text>
</comment>
<evidence type="ECO:0000256" key="1">
    <source>
        <dbReference type="ARBA" id="ARBA00004123"/>
    </source>
</evidence>
<dbReference type="InterPro" id="IPR051732">
    <property type="entry name" value="USF"/>
</dbReference>
<dbReference type="Gene3D" id="4.10.280.10">
    <property type="entry name" value="Helix-loop-helix DNA-binding domain"/>
    <property type="match status" value="1"/>
</dbReference>
<protein>
    <submittedName>
        <fullName evidence="7">Upstream stimulatory factor 1</fullName>
    </submittedName>
</protein>
<dbReference type="Pfam" id="PF00010">
    <property type="entry name" value="HLH"/>
    <property type="match status" value="1"/>
</dbReference>
<evidence type="ECO:0000256" key="4">
    <source>
        <dbReference type="ARBA" id="ARBA00023242"/>
    </source>
</evidence>
<dbReference type="InterPro" id="IPR036638">
    <property type="entry name" value="HLH_DNA-bd_sf"/>
</dbReference>
<keyword evidence="3" id="KW-0804">Transcription</keyword>
<feature type="compositionally biased region" description="Low complexity" evidence="6">
    <location>
        <begin position="182"/>
        <end position="207"/>
    </location>
</feature>
<proteinExistence type="predicted"/>
<evidence type="ECO:0000313" key="8">
    <source>
        <dbReference type="Proteomes" id="UP001152795"/>
    </source>
</evidence>
<dbReference type="AlphaFoldDB" id="A0A6S7J5J8"/>
<name>A0A6S7J5J8_PARCT</name>
<dbReference type="SUPFAM" id="SSF47459">
    <property type="entry name" value="HLH, helix-loop-helix DNA-binding domain"/>
    <property type="match status" value="1"/>
</dbReference>
<keyword evidence="8" id="KW-1185">Reference proteome</keyword>
<sequence>MNTVSTQNSVCMTSNNGTVSATTTSSIPSNPVPTSMLSFRFATPNNTQTPYYISSDIVLSGGIAQQNRRRIVHNEVEKRRKDKITNWIKKLAELLPRHRIAKQSKNYVLETACEYIEELNEMSTQFIQLKLSKELLEQEVTELRNKVNKLEDENKRLSQLIHENKVTLPTTWSDASVITTTMRATSSSRNSNTQTSSAASTAIQGTTVSTQAPRASDVIPISSASSITNRLSVTSILSSASNQQTTSNSRHKNYERLATTGSMNKSAVVSTQSSTTPRSNVYVPATLSVQTSSTPMSVTRTPNIHRRHNVTGAALESGLSQTSRSQHESTSSNDVTKVTLAIRTPAVNTVVQPMFVSQPQTAMVPSGANATTVAQLPQQTAPAPTSFGRGFTQVQQLRSNSVQDSISQLPYSIDALTGNQASHNRQQSSGTGHLLNFSAESLIGRQQPNNDIVMMNSPDNQPVIQNTFTLTHRNTPTNVSVTSSSAPPQSFSNFSALSLVGSNGTFSGSASSTTQTLTRSTAALPESATIPQSSNHMFTDFSTESLIGPSEFTSDFAIDNLISRSDSNVHMATVNPNLIQSFGKGNDPMISSVSGDHNNHFSHNIDPPGLNMGVFSSHLFPTYW</sequence>
<evidence type="ECO:0000256" key="2">
    <source>
        <dbReference type="ARBA" id="ARBA00023015"/>
    </source>
</evidence>
<gene>
    <name evidence="7" type="ORF">PACLA_8A071982</name>
</gene>
<dbReference type="GO" id="GO:0005634">
    <property type="term" value="C:nucleus"/>
    <property type="evidence" value="ECO:0007669"/>
    <property type="project" value="UniProtKB-SubCell"/>
</dbReference>
<dbReference type="GO" id="GO:0046983">
    <property type="term" value="F:protein dimerization activity"/>
    <property type="evidence" value="ECO:0007669"/>
    <property type="project" value="InterPro"/>
</dbReference>
<evidence type="ECO:0000256" key="3">
    <source>
        <dbReference type="ARBA" id="ARBA00023163"/>
    </source>
</evidence>
<accession>A0A6S7J5J8</accession>
<dbReference type="EMBL" id="CACRXK020007573">
    <property type="protein sequence ID" value="CAB4012601.1"/>
    <property type="molecule type" value="Genomic_DNA"/>
</dbReference>
<dbReference type="GO" id="GO:0000981">
    <property type="term" value="F:DNA-binding transcription factor activity, RNA polymerase II-specific"/>
    <property type="evidence" value="ECO:0007669"/>
    <property type="project" value="TreeGrafter"/>
</dbReference>
<evidence type="ECO:0000256" key="6">
    <source>
        <dbReference type="SAM" id="MobiDB-lite"/>
    </source>
</evidence>
<feature type="region of interest" description="Disordered" evidence="6">
    <location>
        <begin position="182"/>
        <end position="212"/>
    </location>
</feature>
<dbReference type="PANTHER" id="PTHR46117">
    <property type="entry name" value="FI24210P1"/>
    <property type="match status" value="1"/>
</dbReference>
<organism evidence="7 8">
    <name type="scientific">Paramuricea clavata</name>
    <name type="common">Red gorgonian</name>
    <name type="synonym">Violescent sea-whip</name>
    <dbReference type="NCBI Taxonomy" id="317549"/>
    <lineage>
        <taxon>Eukaryota</taxon>
        <taxon>Metazoa</taxon>
        <taxon>Cnidaria</taxon>
        <taxon>Anthozoa</taxon>
        <taxon>Octocorallia</taxon>
        <taxon>Malacalcyonacea</taxon>
        <taxon>Plexauridae</taxon>
        <taxon>Paramuricea</taxon>
    </lineage>
</organism>
<keyword evidence="5" id="KW-0175">Coiled coil</keyword>
<feature type="coiled-coil region" evidence="5">
    <location>
        <begin position="119"/>
        <end position="167"/>
    </location>
</feature>
<reference evidence="7" key="1">
    <citation type="submission" date="2020-04" db="EMBL/GenBank/DDBJ databases">
        <authorList>
            <person name="Alioto T."/>
            <person name="Alioto T."/>
            <person name="Gomez Garrido J."/>
        </authorList>
    </citation>
    <scope>NUCLEOTIDE SEQUENCE</scope>
    <source>
        <strain evidence="7">A484AB</strain>
    </source>
</reference>
<keyword evidence="2" id="KW-0805">Transcription regulation</keyword>
<dbReference type="OrthoDB" id="5985695at2759"/>
<dbReference type="InterPro" id="IPR011598">
    <property type="entry name" value="bHLH_dom"/>
</dbReference>
<dbReference type="GO" id="GO:0000978">
    <property type="term" value="F:RNA polymerase II cis-regulatory region sequence-specific DNA binding"/>
    <property type="evidence" value="ECO:0007669"/>
    <property type="project" value="TreeGrafter"/>
</dbReference>
<evidence type="ECO:0000313" key="7">
    <source>
        <dbReference type="EMBL" id="CAB4012601.1"/>
    </source>
</evidence>
<dbReference type="SMART" id="SM00353">
    <property type="entry name" value="HLH"/>
    <property type="match status" value="1"/>
</dbReference>
<dbReference type="PROSITE" id="PS50888">
    <property type="entry name" value="BHLH"/>
    <property type="match status" value="1"/>
</dbReference>